<evidence type="ECO:0000256" key="5">
    <source>
        <dbReference type="ARBA" id="ARBA00023136"/>
    </source>
</evidence>
<evidence type="ECO:0000313" key="7">
    <source>
        <dbReference type="EMBL" id="SUZ64007.1"/>
    </source>
</evidence>
<gene>
    <name evidence="7" type="ORF">METZ01_LOCUS16861</name>
</gene>
<evidence type="ECO:0000256" key="3">
    <source>
        <dbReference type="ARBA" id="ARBA00022781"/>
    </source>
</evidence>
<reference evidence="7" key="1">
    <citation type="submission" date="2018-05" db="EMBL/GenBank/DDBJ databases">
        <authorList>
            <person name="Lanie J.A."/>
            <person name="Ng W.-L."/>
            <person name="Kazmierczak K.M."/>
            <person name="Andrzejewski T.M."/>
            <person name="Davidsen T.M."/>
            <person name="Wayne K.J."/>
            <person name="Tettelin H."/>
            <person name="Glass J.I."/>
            <person name="Rusch D."/>
            <person name="Podicherti R."/>
            <person name="Tsui H.-C.T."/>
            <person name="Winkler M.E."/>
        </authorList>
    </citation>
    <scope>NUCLEOTIDE SEQUENCE</scope>
</reference>
<dbReference type="GO" id="GO:0016020">
    <property type="term" value="C:membrane"/>
    <property type="evidence" value="ECO:0007669"/>
    <property type="project" value="UniProtKB-SubCell"/>
</dbReference>
<keyword evidence="6" id="KW-0066">ATP synthesis</keyword>
<evidence type="ECO:0008006" key="8">
    <source>
        <dbReference type="Google" id="ProtNLM"/>
    </source>
</evidence>
<protein>
    <recommendedName>
        <fullName evidence="8">ATP synthase subunit delta</fullName>
    </recommendedName>
</protein>
<organism evidence="7">
    <name type="scientific">marine metagenome</name>
    <dbReference type="NCBI Taxonomy" id="408172"/>
    <lineage>
        <taxon>unclassified sequences</taxon>
        <taxon>metagenomes</taxon>
        <taxon>ecological metagenomes</taxon>
    </lineage>
</organism>
<dbReference type="InterPro" id="IPR026015">
    <property type="entry name" value="ATP_synth_OSCP/delta_N_sf"/>
</dbReference>
<evidence type="ECO:0000256" key="4">
    <source>
        <dbReference type="ARBA" id="ARBA00023065"/>
    </source>
</evidence>
<dbReference type="EMBL" id="UINC01000928">
    <property type="protein sequence ID" value="SUZ64007.1"/>
    <property type="molecule type" value="Genomic_DNA"/>
</dbReference>
<evidence type="ECO:0000256" key="1">
    <source>
        <dbReference type="ARBA" id="ARBA00004370"/>
    </source>
</evidence>
<dbReference type="Pfam" id="PF00213">
    <property type="entry name" value="OSCP"/>
    <property type="match status" value="1"/>
</dbReference>
<evidence type="ECO:0000256" key="6">
    <source>
        <dbReference type="ARBA" id="ARBA00023310"/>
    </source>
</evidence>
<keyword evidence="4" id="KW-0406">Ion transport</keyword>
<dbReference type="PANTHER" id="PTHR11910">
    <property type="entry name" value="ATP SYNTHASE DELTA CHAIN"/>
    <property type="match status" value="1"/>
</dbReference>
<dbReference type="AlphaFoldDB" id="A0A381PCJ3"/>
<keyword evidence="3" id="KW-0375">Hydrogen ion transport</keyword>
<dbReference type="SUPFAM" id="SSF47928">
    <property type="entry name" value="N-terminal domain of the delta subunit of the F1F0-ATP synthase"/>
    <property type="match status" value="1"/>
</dbReference>
<proteinExistence type="inferred from homology"/>
<accession>A0A381PCJ3</accession>
<dbReference type="InterPro" id="IPR000711">
    <property type="entry name" value="ATPase_OSCP/dsu"/>
</dbReference>
<keyword evidence="5" id="KW-0472">Membrane</keyword>
<comment type="subcellular location">
    <subcellularLocation>
        <location evidence="1">Membrane</location>
    </subcellularLocation>
</comment>
<dbReference type="PRINTS" id="PR00125">
    <property type="entry name" value="ATPASEDELTA"/>
</dbReference>
<evidence type="ECO:0000256" key="2">
    <source>
        <dbReference type="ARBA" id="ARBA00022448"/>
    </source>
</evidence>
<dbReference type="Gene3D" id="1.10.520.20">
    <property type="entry name" value="N-terminal domain of the delta subunit of the F1F0-ATP synthase"/>
    <property type="match status" value="1"/>
</dbReference>
<dbReference type="GO" id="GO:0046933">
    <property type="term" value="F:proton-transporting ATP synthase activity, rotational mechanism"/>
    <property type="evidence" value="ECO:0007669"/>
    <property type="project" value="InterPro"/>
</dbReference>
<dbReference type="HAMAP" id="MF_01416">
    <property type="entry name" value="ATP_synth_delta_bact"/>
    <property type="match status" value="1"/>
</dbReference>
<sequence length="175" mass="18503">MTEKVEEYAAGLAKLAGAEGELNRVADELYQLGKTVESSDELRSTLIDRAIPASRRIGVLEDLLGATASPITINLVSMLVGAGRGSQIGPISDELVRQAAEARGQAVAEVRSAVALDDDQRDRLRSALSSATGMNIDVVVVVDPDILGGVVAQVGDTVFDGSVRTRLEKMKERLS</sequence>
<name>A0A381PCJ3_9ZZZZ</name>
<dbReference type="NCBIfam" id="TIGR01145">
    <property type="entry name" value="ATP_synt_delta"/>
    <property type="match status" value="1"/>
</dbReference>
<keyword evidence="2" id="KW-0813">Transport</keyword>